<dbReference type="EMBL" id="KZ613473">
    <property type="protein sequence ID" value="PMD23975.1"/>
    <property type="molecule type" value="Genomic_DNA"/>
</dbReference>
<gene>
    <name evidence="1" type="ORF">NA56DRAFT_700434</name>
</gene>
<name>A0A2J6QCJ6_9HELO</name>
<accession>A0A2J6QCJ6</accession>
<organism evidence="1 2">
    <name type="scientific">Hyaloscypha hepaticicola</name>
    <dbReference type="NCBI Taxonomy" id="2082293"/>
    <lineage>
        <taxon>Eukaryota</taxon>
        <taxon>Fungi</taxon>
        <taxon>Dikarya</taxon>
        <taxon>Ascomycota</taxon>
        <taxon>Pezizomycotina</taxon>
        <taxon>Leotiomycetes</taxon>
        <taxon>Helotiales</taxon>
        <taxon>Hyaloscyphaceae</taxon>
        <taxon>Hyaloscypha</taxon>
    </lineage>
</organism>
<evidence type="ECO:0000313" key="2">
    <source>
        <dbReference type="Proteomes" id="UP000235672"/>
    </source>
</evidence>
<reference evidence="1 2" key="1">
    <citation type="submission" date="2016-05" db="EMBL/GenBank/DDBJ databases">
        <title>A degradative enzymes factory behind the ericoid mycorrhizal symbiosis.</title>
        <authorList>
            <consortium name="DOE Joint Genome Institute"/>
            <person name="Martino E."/>
            <person name="Morin E."/>
            <person name="Grelet G."/>
            <person name="Kuo A."/>
            <person name="Kohler A."/>
            <person name="Daghino S."/>
            <person name="Barry K."/>
            <person name="Choi C."/>
            <person name="Cichocki N."/>
            <person name="Clum A."/>
            <person name="Copeland A."/>
            <person name="Hainaut M."/>
            <person name="Haridas S."/>
            <person name="Labutti K."/>
            <person name="Lindquist E."/>
            <person name="Lipzen A."/>
            <person name="Khouja H.-R."/>
            <person name="Murat C."/>
            <person name="Ohm R."/>
            <person name="Olson A."/>
            <person name="Spatafora J."/>
            <person name="Veneault-Fourrey C."/>
            <person name="Henrissat B."/>
            <person name="Grigoriev I."/>
            <person name="Martin F."/>
            <person name="Perotto S."/>
        </authorList>
    </citation>
    <scope>NUCLEOTIDE SEQUENCE [LARGE SCALE GENOMIC DNA]</scope>
    <source>
        <strain evidence="1 2">UAMH 7357</strain>
    </source>
</reference>
<protein>
    <submittedName>
        <fullName evidence="1">Uncharacterized protein</fullName>
    </submittedName>
</protein>
<sequence>MHLQELRTDTGIWLGSLLQRSGNASETGRTQPTFGSAGSRLGIDNAEFRKLWLMTRVLTRSEETSPAPMNAFALPYLDYGEQETFSAWLRSRAGARTETLRRCSGRVPVTKFRAEESESWMSIVDSAQTKSHPWHAGFRSPATCFRIVEVLMFYTAEELGSKCEKLMCDLLLQDLPVDGPGSSLGEPRISGYQACRNPGCDGWVLELLIENGKTDTGKDGTAAFTLTLDEAESATPAAAALGNEAKCCTQVCSALL</sequence>
<proteinExistence type="predicted"/>
<evidence type="ECO:0000313" key="1">
    <source>
        <dbReference type="EMBL" id="PMD23975.1"/>
    </source>
</evidence>
<dbReference type="AlphaFoldDB" id="A0A2J6QCJ6"/>
<keyword evidence="2" id="KW-1185">Reference proteome</keyword>
<dbReference type="Proteomes" id="UP000235672">
    <property type="component" value="Unassembled WGS sequence"/>
</dbReference>